<evidence type="ECO:0000313" key="2">
    <source>
        <dbReference type="EMBL" id="SMC11111.1"/>
    </source>
</evidence>
<evidence type="ECO:0000259" key="1">
    <source>
        <dbReference type="Pfam" id="PF20254"/>
    </source>
</evidence>
<dbReference type="InterPro" id="IPR013320">
    <property type="entry name" value="ConA-like_dom_sf"/>
</dbReference>
<proteinExistence type="predicted"/>
<sequence>MIEAQSNPPLLGYCDRLSARPGDEIAFKVSSISAKPFRARLTRSISADPNPAGQGIVEEDASAFFEPQSFASVERPFHAGSYGVAIHEISIPADSAISLSVRIFPTLRSERPQTIISIGDLDLRLESDGIVTLDLGRSIIKSGPPVKLRRWHQITVRITDGTATVEQRMLGVVPDDLSTATGDIGAFASISGRPIIAACLQNGVAAQHFNGKIEAPLISAEGDVVCGWDFSHGISTTTAKAIAGPDLTLINFPTRAMTGADWDASEMNWTHRPEHYAAIHFHEDDIYDFDWDTDFTFRVPEGMPPGAYVMRLDCDGHHDAIPFFVCPPRGQRSAELCVLISTFTYTIYGNHARPDFAPSWKDKFTRLGAYPHNPAEFTQYGLSTYNYHSDGSGICHASNRRPLFNLRPGFMTFGNTDCSGLRHFQADSHLLSWLHAKGIAYDLVTDHDLHAEGVAAIEGYKVVTTASHPEYHTAETLDALRDYRDGAGTLMYLGGNGFYWRIAVHPENESLLEIRRAEDGIRAWAAEPGEYYNAFDGTYGGLWRRNGRAPQELVGIGFAAQGEFFGDPYRRVCKDPEFDWVFEGVEGDIIGDFGFSGNGAAGFELDHIDYRLGSPENTVLLARSVTRDNGFMLVPEEQLTHLTNLTGGTEKDALHADMIVAEYPGGGRVFATGSITFCGSLPWNNFDNNVSKLLQNVLTRFLT</sequence>
<name>A0A1X7BNF1_9RHOB</name>
<reference evidence="2 3" key="1">
    <citation type="submission" date="2017-03" db="EMBL/GenBank/DDBJ databases">
        <authorList>
            <person name="Afonso C.L."/>
            <person name="Miller P.J."/>
            <person name="Scott M.A."/>
            <person name="Spackman E."/>
            <person name="Goraichik I."/>
            <person name="Dimitrov K.M."/>
            <person name="Suarez D.L."/>
            <person name="Swayne D.E."/>
        </authorList>
    </citation>
    <scope>NUCLEOTIDE SEQUENCE [LARGE SCALE GENOMIC DNA]</scope>
    <source>
        <strain evidence="2 3">CECT 7745</strain>
    </source>
</reference>
<dbReference type="GO" id="GO:0050116">
    <property type="term" value="F:N,N-dimethylformamidase activity"/>
    <property type="evidence" value="ECO:0007669"/>
    <property type="project" value="UniProtKB-EC"/>
</dbReference>
<organism evidence="2 3">
    <name type="scientific">Roseovarius aestuarii</name>
    <dbReference type="NCBI Taxonomy" id="475083"/>
    <lineage>
        <taxon>Bacteria</taxon>
        <taxon>Pseudomonadati</taxon>
        <taxon>Pseudomonadota</taxon>
        <taxon>Alphaproteobacteria</taxon>
        <taxon>Rhodobacterales</taxon>
        <taxon>Roseobacteraceae</taxon>
        <taxon>Roseovarius</taxon>
    </lineage>
</organism>
<dbReference type="Proteomes" id="UP000193224">
    <property type="component" value="Unassembled WGS sequence"/>
</dbReference>
<dbReference type="AlphaFoldDB" id="A0A1X7BNF1"/>
<keyword evidence="3" id="KW-1185">Reference proteome</keyword>
<protein>
    <submittedName>
        <fullName evidence="2">N,N-dimethylformamidase beta subunit</fullName>
        <ecNumber evidence="2">3.5.1.56</ecNumber>
    </submittedName>
</protein>
<dbReference type="EMBL" id="FWXB01000002">
    <property type="protein sequence ID" value="SMC11111.1"/>
    <property type="molecule type" value="Genomic_DNA"/>
</dbReference>
<keyword evidence="2" id="KW-0378">Hydrolase</keyword>
<evidence type="ECO:0000313" key="3">
    <source>
        <dbReference type="Proteomes" id="UP000193224"/>
    </source>
</evidence>
<dbReference type="RefSeq" id="WP_085799060.1">
    <property type="nucleotide sequence ID" value="NZ_FWXB01000002.1"/>
</dbReference>
<dbReference type="EC" id="3.5.1.56" evidence="2"/>
<dbReference type="Pfam" id="PF20254">
    <property type="entry name" value="DMFA2_C"/>
    <property type="match status" value="1"/>
</dbReference>
<dbReference type="OrthoDB" id="505641at2"/>
<dbReference type="SUPFAM" id="SSF49899">
    <property type="entry name" value="Concanavalin A-like lectins/glucanases"/>
    <property type="match status" value="1"/>
</dbReference>
<gene>
    <name evidence="2" type="primary">dmfA2</name>
    <name evidence="2" type="ORF">ROA7745_00920</name>
</gene>
<feature type="domain" description="N,N-dimethylformamidase beta subunit-like C-terminal" evidence="1">
    <location>
        <begin position="254"/>
        <end position="687"/>
    </location>
</feature>
<accession>A0A1X7BNF1</accession>
<dbReference type="InterPro" id="IPR046540">
    <property type="entry name" value="DMFA2_C"/>
</dbReference>